<dbReference type="Proteomes" id="UP000075243">
    <property type="component" value="Unassembled WGS sequence"/>
</dbReference>
<evidence type="ECO:0000256" key="6">
    <source>
        <dbReference type="ARBA" id="ARBA00033335"/>
    </source>
</evidence>
<evidence type="ECO:0000256" key="7">
    <source>
        <dbReference type="ARBA" id="ARBA00033417"/>
    </source>
</evidence>
<dbReference type="Gramene" id="C.cajan_44317.t">
    <property type="protein sequence ID" value="C.cajan_44317.t.cds1"/>
    <property type="gene ID" value="C.cajan_44317"/>
</dbReference>
<name>A0A151R0S8_CAJCA</name>
<gene>
    <name evidence="10" type="ORF">KK1_042701</name>
</gene>
<evidence type="ECO:0000313" key="10">
    <source>
        <dbReference type="EMBL" id="KYP36201.1"/>
    </source>
</evidence>
<dbReference type="PANTHER" id="PTHR32227">
    <property type="entry name" value="GLUCAN ENDO-1,3-BETA-GLUCOSIDASE BG1-RELATED-RELATED"/>
    <property type="match status" value="1"/>
</dbReference>
<dbReference type="EC" id="3.2.1.39" evidence="3"/>
<dbReference type="EMBL" id="KQ484251">
    <property type="protein sequence ID" value="KYP36201.1"/>
    <property type="molecule type" value="Genomic_DNA"/>
</dbReference>
<evidence type="ECO:0000256" key="4">
    <source>
        <dbReference type="ARBA" id="ARBA00022801"/>
    </source>
</evidence>
<evidence type="ECO:0000256" key="1">
    <source>
        <dbReference type="ARBA" id="ARBA00000382"/>
    </source>
</evidence>
<keyword evidence="4 9" id="KW-0378">Hydrolase</keyword>
<dbReference type="Gene3D" id="3.20.20.80">
    <property type="entry name" value="Glycosidases"/>
    <property type="match status" value="1"/>
</dbReference>
<dbReference type="OMA" id="CSFSTIC"/>
<comment type="similarity">
    <text evidence="2 8">Belongs to the glycosyl hydrolase 17 family.</text>
</comment>
<evidence type="ECO:0000256" key="2">
    <source>
        <dbReference type="ARBA" id="ARBA00008773"/>
    </source>
</evidence>
<dbReference type="STRING" id="3821.A0A151R0S8"/>
<dbReference type="Pfam" id="PF00332">
    <property type="entry name" value="Glyco_hydro_17"/>
    <property type="match status" value="1"/>
</dbReference>
<accession>A0A151R0S8</accession>
<dbReference type="InterPro" id="IPR017853">
    <property type="entry name" value="GH"/>
</dbReference>
<dbReference type="InterPro" id="IPR044965">
    <property type="entry name" value="Glyco_hydro_17_plant"/>
</dbReference>
<evidence type="ECO:0000256" key="8">
    <source>
        <dbReference type="RuleBase" id="RU004335"/>
    </source>
</evidence>
<evidence type="ECO:0000256" key="5">
    <source>
        <dbReference type="ARBA" id="ARBA00023295"/>
    </source>
</evidence>
<evidence type="ECO:0000256" key="9">
    <source>
        <dbReference type="RuleBase" id="RU004336"/>
    </source>
</evidence>
<keyword evidence="5 9" id="KW-0326">Glycosidase</keyword>
<evidence type="ECO:0000256" key="3">
    <source>
        <dbReference type="ARBA" id="ARBA00012780"/>
    </source>
</evidence>
<keyword evidence="11" id="KW-1185">Reference proteome</keyword>
<dbReference type="FunFam" id="3.20.20.80:FF:000320">
    <property type="entry name" value="Glucan endo-1,3-beta-glucosidase"/>
    <property type="match status" value="1"/>
</dbReference>
<dbReference type="InterPro" id="IPR000490">
    <property type="entry name" value="Glyco_hydro_17"/>
</dbReference>
<proteinExistence type="inferred from homology"/>
<dbReference type="GO" id="GO:0042973">
    <property type="term" value="F:glucan endo-1,3-beta-D-glucosidase activity"/>
    <property type="evidence" value="ECO:0007669"/>
    <property type="project" value="UniProtKB-EC"/>
</dbReference>
<reference evidence="10" key="1">
    <citation type="journal article" date="2012" name="Nat. Biotechnol.">
        <title>Draft genome sequence of pigeonpea (Cajanus cajan), an orphan legume crop of resource-poor farmers.</title>
        <authorList>
            <person name="Varshney R.K."/>
            <person name="Chen W."/>
            <person name="Li Y."/>
            <person name="Bharti A.K."/>
            <person name="Saxena R.K."/>
            <person name="Schlueter J.A."/>
            <person name="Donoghue M.T."/>
            <person name="Azam S."/>
            <person name="Fan G."/>
            <person name="Whaley A.M."/>
            <person name="Farmer A.D."/>
            <person name="Sheridan J."/>
            <person name="Iwata A."/>
            <person name="Tuteja R."/>
            <person name="Penmetsa R.V."/>
            <person name="Wu W."/>
            <person name="Upadhyaya H.D."/>
            <person name="Yang S.P."/>
            <person name="Shah T."/>
            <person name="Saxena K.B."/>
            <person name="Michael T."/>
            <person name="McCombie W.R."/>
            <person name="Yang B."/>
            <person name="Zhang G."/>
            <person name="Yang H."/>
            <person name="Wang J."/>
            <person name="Spillane C."/>
            <person name="Cook D.R."/>
            <person name="May G.D."/>
            <person name="Xu X."/>
            <person name="Jackson S.A."/>
        </authorList>
    </citation>
    <scope>NUCLEOTIDE SEQUENCE [LARGE SCALE GENOMIC DNA]</scope>
</reference>
<protein>
    <recommendedName>
        <fullName evidence="3">glucan endo-1,3-beta-D-glucosidase</fullName>
        <ecNumber evidence="3">3.2.1.39</ecNumber>
    </recommendedName>
    <alternativeName>
        <fullName evidence="6">(1-&gt;3)-beta-glucan endohydrolase</fullName>
    </alternativeName>
    <alternativeName>
        <fullName evidence="7">Beta-1,3-endoglucanase</fullName>
    </alternativeName>
</protein>
<dbReference type="AlphaFoldDB" id="A0A151R0S8"/>
<evidence type="ECO:0000313" key="11">
    <source>
        <dbReference type="Proteomes" id="UP000075243"/>
    </source>
</evidence>
<sequence length="281" mass="30621">MRIYSPNEETLEALRGSNIELIMDVAGETIQSLTNSDAATNWVNKYVTPYSNDVKFKYINVGNEVHPSNTVAQYILPAMTNIHNAISSANLQDQIKVATSIDGTVITNSYPPNNGAFTADAMPYITPIIKFLVENGTPLLANVYPYFAYANDQQHVSLAYALFTQQGNNDVGYQNLFDAMVDSIYAALEKVGASNLQIVVSESGWPSNGGNGATTENAGTYYANLISHASGTSGTPKRPGIPIETFLFAMFDENQKPGAETELHFGLFTPDEATKYRLSFN</sequence>
<dbReference type="GO" id="GO:0005975">
    <property type="term" value="P:carbohydrate metabolic process"/>
    <property type="evidence" value="ECO:0007669"/>
    <property type="project" value="InterPro"/>
</dbReference>
<comment type="catalytic activity">
    <reaction evidence="1">
        <text>Hydrolysis of (1-&gt;3)-beta-D-glucosidic linkages in (1-&gt;3)-beta-D-glucans.</text>
        <dbReference type="EC" id="3.2.1.39"/>
    </reaction>
</comment>
<dbReference type="PROSITE" id="PS00587">
    <property type="entry name" value="GLYCOSYL_HYDROL_F17"/>
    <property type="match status" value="1"/>
</dbReference>
<dbReference type="SUPFAM" id="SSF51445">
    <property type="entry name" value="(Trans)glycosidases"/>
    <property type="match status" value="1"/>
</dbReference>
<organism evidence="10 11">
    <name type="scientific">Cajanus cajan</name>
    <name type="common">Pigeon pea</name>
    <name type="synonym">Cajanus indicus</name>
    <dbReference type="NCBI Taxonomy" id="3821"/>
    <lineage>
        <taxon>Eukaryota</taxon>
        <taxon>Viridiplantae</taxon>
        <taxon>Streptophyta</taxon>
        <taxon>Embryophyta</taxon>
        <taxon>Tracheophyta</taxon>
        <taxon>Spermatophyta</taxon>
        <taxon>Magnoliopsida</taxon>
        <taxon>eudicotyledons</taxon>
        <taxon>Gunneridae</taxon>
        <taxon>Pentapetalae</taxon>
        <taxon>rosids</taxon>
        <taxon>fabids</taxon>
        <taxon>Fabales</taxon>
        <taxon>Fabaceae</taxon>
        <taxon>Papilionoideae</taxon>
        <taxon>50 kb inversion clade</taxon>
        <taxon>NPAAA clade</taxon>
        <taxon>indigoferoid/millettioid clade</taxon>
        <taxon>Phaseoleae</taxon>
        <taxon>Cajanus</taxon>
    </lineage>
</organism>